<reference evidence="2 3" key="1">
    <citation type="submission" date="2018-05" db="EMBL/GenBank/DDBJ databases">
        <title>Acuticoccus sediminis sp. nov., isolated from deep-sea sediment of Indian Ocean.</title>
        <authorList>
            <person name="Liu X."/>
            <person name="Lai Q."/>
            <person name="Du Y."/>
            <person name="Sun F."/>
            <person name="Zhang X."/>
            <person name="Wang S."/>
            <person name="Shao Z."/>
        </authorList>
    </citation>
    <scope>NUCLEOTIDE SEQUENCE [LARGE SCALE GENOMIC DNA]</scope>
    <source>
        <strain evidence="2 3">PTG4-2</strain>
    </source>
</reference>
<accession>A0A8B2NGX9</accession>
<comment type="caution">
    <text evidence="2">The sequence shown here is derived from an EMBL/GenBank/DDBJ whole genome shotgun (WGS) entry which is preliminary data.</text>
</comment>
<dbReference type="GO" id="GO:0016491">
    <property type="term" value="F:oxidoreductase activity"/>
    <property type="evidence" value="ECO:0007669"/>
    <property type="project" value="InterPro"/>
</dbReference>
<dbReference type="SUPFAM" id="SSF54909">
    <property type="entry name" value="Dimeric alpha+beta barrel"/>
    <property type="match status" value="1"/>
</dbReference>
<dbReference type="Gene3D" id="3.30.70.100">
    <property type="match status" value="1"/>
</dbReference>
<dbReference type="NCBIfam" id="TIGR02118">
    <property type="entry name" value="EthD family reductase"/>
    <property type="match status" value="1"/>
</dbReference>
<evidence type="ECO:0000313" key="3">
    <source>
        <dbReference type="Proteomes" id="UP000249590"/>
    </source>
</evidence>
<evidence type="ECO:0000259" key="1">
    <source>
        <dbReference type="Pfam" id="PF07110"/>
    </source>
</evidence>
<evidence type="ECO:0000313" key="2">
    <source>
        <dbReference type="EMBL" id="RAH96383.1"/>
    </source>
</evidence>
<name>A0A8B2NGX9_9HYPH</name>
<dbReference type="OrthoDB" id="6369070at2"/>
<dbReference type="InterPro" id="IPR011008">
    <property type="entry name" value="Dimeric_a/b-barrel"/>
</dbReference>
<protein>
    <recommendedName>
        <fullName evidence="1">EthD domain-containing protein</fullName>
    </recommendedName>
</protein>
<keyword evidence="3" id="KW-1185">Reference proteome</keyword>
<organism evidence="2 3">
    <name type="scientific">Acuticoccus sediminis</name>
    <dbReference type="NCBI Taxonomy" id="2184697"/>
    <lineage>
        <taxon>Bacteria</taxon>
        <taxon>Pseudomonadati</taxon>
        <taxon>Pseudomonadota</taxon>
        <taxon>Alphaproteobacteria</taxon>
        <taxon>Hyphomicrobiales</taxon>
        <taxon>Amorphaceae</taxon>
        <taxon>Acuticoccus</taxon>
    </lineage>
</organism>
<sequence>MIKLSILMVRKAGMSYEDFAEHWGTIHAETVAAQPSHKKYIRRYIRNHRTPDVLPGAMQSGLDGIAEIWYDSIEDVKAFFPSPHYRNNVIHDEMTFMDRQKCELIFTTDLKVIS</sequence>
<dbReference type="RefSeq" id="WP_111352511.1">
    <property type="nucleotide sequence ID" value="NZ_QHHQ01000013.1"/>
</dbReference>
<dbReference type="Pfam" id="PF07110">
    <property type="entry name" value="EthD"/>
    <property type="match status" value="1"/>
</dbReference>
<dbReference type="Proteomes" id="UP000249590">
    <property type="component" value="Unassembled WGS sequence"/>
</dbReference>
<dbReference type="InterPro" id="IPR009799">
    <property type="entry name" value="EthD_dom"/>
</dbReference>
<dbReference type="EMBL" id="QHHQ01000013">
    <property type="protein sequence ID" value="RAH96383.1"/>
    <property type="molecule type" value="Genomic_DNA"/>
</dbReference>
<dbReference type="AlphaFoldDB" id="A0A8B2NGX9"/>
<gene>
    <name evidence="2" type="ORF">DLJ53_32560</name>
</gene>
<proteinExistence type="predicted"/>
<feature type="domain" description="EthD" evidence="1">
    <location>
        <begin position="11"/>
        <end position="99"/>
    </location>
</feature>